<protein>
    <submittedName>
        <fullName evidence="3">Uncharacterized protein</fullName>
    </submittedName>
</protein>
<name>A0A0C3K6G0_9AGAM</name>
<feature type="compositionally biased region" description="Acidic residues" evidence="1">
    <location>
        <begin position="459"/>
        <end position="468"/>
    </location>
</feature>
<keyword evidence="2" id="KW-0472">Membrane</keyword>
<evidence type="ECO:0000313" key="3">
    <source>
        <dbReference type="EMBL" id="KIO16958.1"/>
    </source>
</evidence>
<reference evidence="3 4" key="1">
    <citation type="submission" date="2014-04" db="EMBL/GenBank/DDBJ databases">
        <authorList>
            <consortium name="DOE Joint Genome Institute"/>
            <person name="Kuo A."/>
            <person name="Girlanda M."/>
            <person name="Perotto S."/>
            <person name="Kohler A."/>
            <person name="Nagy L.G."/>
            <person name="Floudas D."/>
            <person name="Copeland A."/>
            <person name="Barry K.W."/>
            <person name="Cichocki N."/>
            <person name="Veneault-Fourrey C."/>
            <person name="LaButti K."/>
            <person name="Lindquist E.A."/>
            <person name="Lipzen A."/>
            <person name="Lundell T."/>
            <person name="Morin E."/>
            <person name="Murat C."/>
            <person name="Sun H."/>
            <person name="Tunlid A."/>
            <person name="Henrissat B."/>
            <person name="Grigoriev I.V."/>
            <person name="Hibbett D.S."/>
            <person name="Martin F."/>
            <person name="Nordberg H.P."/>
            <person name="Cantor M.N."/>
            <person name="Hua S.X."/>
        </authorList>
    </citation>
    <scope>NUCLEOTIDE SEQUENCE [LARGE SCALE GENOMIC DNA]</scope>
    <source>
        <strain evidence="3 4">MUT 4182</strain>
    </source>
</reference>
<feature type="region of interest" description="Disordered" evidence="1">
    <location>
        <begin position="388"/>
        <end position="442"/>
    </location>
</feature>
<feature type="compositionally biased region" description="Acidic residues" evidence="1">
    <location>
        <begin position="36"/>
        <end position="46"/>
    </location>
</feature>
<accession>A0A0C3K6G0</accession>
<evidence type="ECO:0000256" key="1">
    <source>
        <dbReference type="SAM" id="MobiDB-lite"/>
    </source>
</evidence>
<dbReference type="HOGENOM" id="CLU_567647_0_0_1"/>
<dbReference type="Proteomes" id="UP000054248">
    <property type="component" value="Unassembled WGS sequence"/>
</dbReference>
<feature type="transmembrane region" description="Helical" evidence="2">
    <location>
        <begin position="320"/>
        <end position="343"/>
    </location>
</feature>
<gene>
    <name evidence="3" type="ORF">M407DRAFT_33388</name>
</gene>
<keyword evidence="2" id="KW-0812">Transmembrane</keyword>
<keyword evidence="4" id="KW-1185">Reference proteome</keyword>
<feature type="region of interest" description="Disordered" evidence="1">
    <location>
        <begin position="450"/>
        <end position="469"/>
    </location>
</feature>
<keyword evidence="2" id="KW-1133">Transmembrane helix</keyword>
<evidence type="ECO:0000313" key="4">
    <source>
        <dbReference type="Proteomes" id="UP000054248"/>
    </source>
</evidence>
<dbReference type="OrthoDB" id="10670660at2759"/>
<feature type="region of interest" description="Disordered" evidence="1">
    <location>
        <begin position="36"/>
        <end position="83"/>
    </location>
</feature>
<reference evidence="4" key="2">
    <citation type="submission" date="2015-01" db="EMBL/GenBank/DDBJ databases">
        <title>Evolutionary Origins and Diversification of the Mycorrhizal Mutualists.</title>
        <authorList>
            <consortium name="DOE Joint Genome Institute"/>
            <consortium name="Mycorrhizal Genomics Consortium"/>
            <person name="Kohler A."/>
            <person name="Kuo A."/>
            <person name="Nagy L.G."/>
            <person name="Floudas D."/>
            <person name="Copeland A."/>
            <person name="Barry K.W."/>
            <person name="Cichocki N."/>
            <person name="Veneault-Fourrey C."/>
            <person name="LaButti K."/>
            <person name="Lindquist E.A."/>
            <person name="Lipzen A."/>
            <person name="Lundell T."/>
            <person name="Morin E."/>
            <person name="Murat C."/>
            <person name="Riley R."/>
            <person name="Ohm R."/>
            <person name="Sun H."/>
            <person name="Tunlid A."/>
            <person name="Henrissat B."/>
            <person name="Grigoriev I.V."/>
            <person name="Hibbett D.S."/>
            <person name="Martin F."/>
        </authorList>
    </citation>
    <scope>NUCLEOTIDE SEQUENCE [LARGE SCALE GENOMIC DNA]</scope>
    <source>
        <strain evidence="4">MUT 4182</strain>
    </source>
</reference>
<dbReference type="EMBL" id="KN823453">
    <property type="protein sequence ID" value="KIO16958.1"/>
    <property type="molecule type" value="Genomic_DNA"/>
</dbReference>
<dbReference type="AlphaFoldDB" id="A0A0C3K6G0"/>
<feature type="compositionally biased region" description="Basic and acidic residues" evidence="1">
    <location>
        <begin position="423"/>
        <end position="432"/>
    </location>
</feature>
<organism evidence="3 4">
    <name type="scientific">Tulasnella calospora MUT 4182</name>
    <dbReference type="NCBI Taxonomy" id="1051891"/>
    <lineage>
        <taxon>Eukaryota</taxon>
        <taxon>Fungi</taxon>
        <taxon>Dikarya</taxon>
        <taxon>Basidiomycota</taxon>
        <taxon>Agaricomycotina</taxon>
        <taxon>Agaricomycetes</taxon>
        <taxon>Cantharellales</taxon>
        <taxon>Tulasnellaceae</taxon>
        <taxon>Tulasnella</taxon>
    </lineage>
</organism>
<sequence>MYSAQFLDAHHAPAMLPLDAFERFTFDQMFAPSDFESADLDSEVEAEVERESEAESRRGRRTAAPPPAATDDERDAADVESRAQSDAAEGLVLVCGQYLHAAQSDAESKKENGGNNRTWEADLSRMVALRKQREREHFSRMETIRPSSFHHFQSHSSLRRPFPEVVPTHTEADNLLLFHPPQHHLPLLSTSNTTIKAIPPITNLWNTVRRDPSREASTLTAEPALDFVGLSPLHFPSLLSLALSILPEIKTRTVAKIKFWILPAAFTLPRHLDDLNEKLGAAAQTRSGETATAVWDEKRGLVVGSDVDDVSSGGDGKSTAIMLFLPAVGAIAAAAAALGIWAADAAPDLQRIRAFAFAPLASVWEDHVGRLMEMGFVVQENVDCADDTDLGTGVGDESDAAEPEDRADSTKAGASKTAQSNEEGTKKKDLTRQVRTHLPTRLFPAETIFSSRRLKSMEPDSENWDEEAAEVHYVDEERLNE</sequence>
<feature type="compositionally biased region" description="Basic and acidic residues" evidence="1">
    <location>
        <begin position="47"/>
        <end position="57"/>
    </location>
</feature>
<proteinExistence type="predicted"/>
<evidence type="ECO:0000256" key="2">
    <source>
        <dbReference type="SAM" id="Phobius"/>
    </source>
</evidence>